<name>A0A0J7KCQ2_LASNI</name>
<protein>
    <submittedName>
        <fullName evidence="4">Transposable element tcb1 transposase</fullName>
    </submittedName>
</protein>
<dbReference type="AlphaFoldDB" id="A0A0J7KCQ2"/>
<dbReference type="PaxDb" id="67767-A0A0J7KCQ2"/>
<feature type="region of interest" description="Disordered" evidence="1">
    <location>
        <begin position="378"/>
        <end position="407"/>
    </location>
</feature>
<evidence type="ECO:0000259" key="3">
    <source>
        <dbReference type="Pfam" id="PF13358"/>
    </source>
</evidence>
<dbReference type="GO" id="GO:0003677">
    <property type="term" value="F:DNA binding"/>
    <property type="evidence" value="ECO:0007669"/>
    <property type="project" value="InterPro"/>
</dbReference>
<dbReference type="OrthoDB" id="7540217at2759"/>
<evidence type="ECO:0000313" key="4">
    <source>
        <dbReference type="EMBL" id="KMQ88024.1"/>
    </source>
</evidence>
<reference evidence="4 5" key="1">
    <citation type="submission" date="2015-04" db="EMBL/GenBank/DDBJ databases">
        <title>Lasius niger genome sequencing.</title>
        <authorList>
            <person name="Konorov E.A."/>
            <person name="Nikitin M.A."/>
            <person name="Kirill M.V."/>
            <person name="Chang P."/>
        </authorList>
    </citation>
    <scope>NUCLEOTIDE SEQUENCE [LARGE SCALE GENOMIC DNA]</scope>
    <source>
        <tissue evidence="4">Whole</tissue>
    </source>
</reference>
<dbReference type="Proteomes" id="UP000036403">
    <property type="component" value="Unassembled WGS sequence"/>
</dbReference>
<accession>A0A0J7KCQ2</accession>
<evidence type="ECO:0000259" key="2">
    <source>
        <dbReference type="Pfam" id="PF01609"/>
    </source>
</evidence>
<dbReference type="PANTHER" id="PTHR47326">
    <property type="entry name" value="TRANSPOSABLE ELEMENT TC3 TRANSPOSASE-LIKE PROTEIN"/>
    <property type="match status" value="1"/>
</dbReference>
<sequence length="595" mass="67699">MKRKLTVGDVLCGYCRVLGYKKFKLETDDFSAKDRSSSSDEDISFSENLNRTKSSRASVELPIQRTVSTHAYCFICGSQKDHVVSPLEARLQKDDVAHIRVHSYTTVFEERELKVFMESLSTKINKTFIDIIGDCSLPDDQIKIFTGLSWENIIHLRSMLSSMRSSPSRNVIQALVVSLFKLRTGNSNNKIAAILELENAQVVSNYVSSVLSSFEKDVLLQYFGYRALNRSDLVQLHTTTVIKKLFDLPDDCLVLICDGTYIRHEKSKNNKFQRRSFSGQKKVPLVKPFTICTTDGFIVDMMGPYMANMNDADIMKFIMDDPNGFKTLLKKGDVFVLDRGFRDVKIFLESERYKVLMPALKGFKEVRRRFRKPVEEEPFKGEVGKGPGSCPKGPRADRRRPRAVSQKIGDNYGLNRRNDRWLAYDLEDVPVVARTKFPASVHILSVVSSEGDVMPPHFLNKGETVTKEVYLRVLTTLVKPWMDTVASGKPYIFQQDGAPAHTSHLVQNWLSDNVDMFWSKEFWPPNSPDLNPLNYYVWSVIERVTNKLRHPNVASLQAAIEAAFLNMDKPALQNACNRFRPRIEAVIAADGGYIE</sequence>
<comment type="caution">
    <text evidence="4">The sequence shown here is derived from an EMBL/GenBank/DDBJ whole genome shotgun (WGS) entry which is preliminary data.</text>
</comment>
<organism evidence="4 5">
    <name type="scientific">Lasius niger</name>
    <name type="common">Black garden ant</name>
    <dbReference type="NCBI Taxonomy" id="67767"/>
    <lineage>
        <taxon>Eukaryota</taxon>
        <taxon>Metazoa</taxon>
        <taxon>Ecdysozoa</taxon>
        <taxon>Arthropoda</taxon>
        <taxon>Hexapoda</taxon>
        <taxon>Insecta</taxon>
        <taxon>Pterygota</taxon>
        <taxon>Neoptera</taxon>
        <taxon>Endopterygota</taxon>
        <taxon>Hymenoptera</taxon>
        <taxon>Apocrita</taxon>
        <taxon>Aculeata</taxon>
        <taxon>Formicoidea</taxon>
        <taxon>Formicidae</taxon>
        <taxon>Formicinae</taxon>
        <taxon>Lasius</taxon>
        <taxon>Lasius</taxon>
    </lineage>
</organism>
<evidence type="ECO:0000256" key="1">
    <source>
        <dbReference type="SAM" id="MobiDB-lite"/>
    </source>
</evidence>
<dbReference type="GO" id="GO:0006313">
    <property type="term" value="P:DNA transposition"/>
    <property type="evidence" value="ECO:0007669"/>
    <property type="project" value="InterPro"/>
</dbReference>
<dbReference type="InterPro" id="IPR002559">
    <property type="entry name" value="Transposase_11"/>
</dbReference>
<dbReference type="Gene3D" id="3.30.420.10">
    <property type="entry name" value="Ribonuclease H-like superfamily/Ribonuclease H"/>
    <property type="match status" value="1"/>
</dbReference>
<dbReference type="InterPro" id="IPR036397">
    <property type="entry name" value="RNaseH_sf"/>
</dbReference>
<gene>
    <name evidence="4" type="ORF">RF55_12561</name>
</gene>
<dbReference type="PANTHER" id="PTHR47326:SF1">
    <property type="entry name" value="HTH PSQ-TYPE DOMAIN-CONTAINING PROTEIN"/>
    <property type="match status" value="1"/>
</dbReference>
<dbReference type="InterPro" id="IPR038717">
    <property type="entry name" value="Tc1-like_DDE_dom"/>
</dbReference>
<proteinExistence type="predicted"/>
<dbReference type="GO" id="GO:0004803">
    <property type="term" value="F:transposase activity"/>
    <property type="evidence" value="ECO:0007669"/>
    <property type="project" value="InterPro"/>
</dbReference>
<evidence type="ECO:0000313" key="5">
    <source>
        <dbReference type="Proteomes" id="UP000036403"/>
    </source>
</evidence>
<keyword evidence="5" id="KW-1185">Reference proteome</keyword>
<feature type="domain" description="Tc1-like transposase DDE" evidence="3">
    <location>
        <begin position="436"/>
        <end position="556"/>
    </location>
</feature>
<feature type="domain" description="Transposase IS4-like" evidence="2">
    <location>
        <begin position="254"/>
        <end position="377"/>
    </location>
</feature>
<dbReference type="EMBL" id="LBMM01009565">
    <property type="protein sequence ID" value="KMQ88024.1"/>
    <property type="molecule type" value="Genomic_DNA"/>
</dbReference>
<dbReference type="Pfam" id="PF13358">
    <property type="entry name" value="DDE_3"/>
    <property type="match status" value="1"/>
</dbReference>
<dbReference type="Pfam" id="PF01609">
    <property type="entry name" value="DDE_Tnp_1"/>
    <property type="match status" value="1"/>
</dbReference>